<dbReference type="AlphaFoldDB" id="A0A2C6LCU3"/>
<dbReference type="GeneID" id="94424184"/>
<name>A0A2C6LCU3_9APIC</name>
<dbReference type="Proteomes" id="UP000221165">
    <property type="component" value="Unassembled WGS sequence"/>
</dbReference>
<feature type="compositionally biased region" description="Basic and acidic residues" evidence="1">
    <location>
        <begin position="474"/>
        <end position="496"/>
    </location>
</feature>
<comment type="caution">
    <text evidence="2">The sequence shown here is derived from an EMBL/GenBank/DDBJ whole genome shotgun (WGS) entry which is preliminary data.</text>
</comment>
<feature type="region of interest" description="Disordered" evidence="1">
    <location>
        <begin position="311"/>
        <end position="332"/>
    </location>
</feature>
<feature type="compositionally biased region" description="Polar residues" evidence="1">
    <location>
        <begin position="221"/>
        <end position="243"/>
    </location>
</feature>
<dbReference type="RefSeq" id="XP_067927046.1">
    <property type="nucleotide sequence ID" value="XM_068060973.1"/>
</dbReference>
<reference evidence="2 3" key="1">
    <citation type="journal article" date="2017" name="Int. J. Parasitol.">
        <title>The genome of the protozoan parasite Cystoisospora suis and a reverse vaccinology approach to identify vaccine candidates.</title>
        <authorList>
            <person name="Palmieri N."/>
            <person name="Shrestha A."/>
            <person name="Ruttkowski B."/>
            <person name="Beck T."/>
            <person name="Vogl C."/>
            <person name="Tomley F."/>
            <person name="Blake D.P."/>
            <person name="Joachim A."/>
        </authorList>
    </citation>
    <scope>NUCLEOTIDE SEQUENCE [LARGE SCALE GENOMIC DNA]</scope>
    <source>
        <strain evidence="2 3">Wien I</strain>
    </source>
</reference>
<feature type="region of interest" description="Disordered" evidence="1">
    <location>
        <begin position="445"/>
        <end position="564"/>
    </location>
</feature>
<dbReference type="OrthoDB" id="372164at2759"/>
<evidence type="ECO:0000256" key="1">
    <source>
        <dbReference type="SAM" id="MobiDB-lite"/>
    </source>
</evidence>
<feature type="compositionally biased region" description="Polar residues" evidence="1">
    <location>
        <begin position="16"/>
        <end position="27"/>
    </location>
</feature>
<feature type="compositionally biased region" description="Basic and acidic residues" evidence="1">
    <location>
        <begin position="503"/>
        <end position="513"/>
    </location>
</feature>
<proteinExistence type="predicted"/>
<dbReference type="VEuPathDB" id="ToxoDB:CSUI_000742"/>
<feature type="compositionally biased region" description="Basic and acidic residues" evidence="1">
    <location>
        <begin position="196"/>
        <end position="207"/>
    </location>
</feature>
<evidence type="ECO:0000313" key="2">
    <source>
        <dbReference type="EMBL" id="PHJ25399.1"/>
    </source>
</evidence>
<feature type="region of interest" description="Disordered" evidence="1">
    <location>
        <begin position="188"/>
        <end position="251"/>
    </location>
</feature>
<protein>
    <submittedName>
        <fullName evidence="2">Microneme associated</fullName>
    </submittedName>
</protein>
<feature type="compositionally biased region" description="Basic and acidic residues" evidence="1">
    <location>
        <begin position="526"/>
        <end position="539"/>
    </location>
</feature>
<accession>A0A2C6LCU3</accession>
<keyword evidence="3" id="KW-1185">Reference proteome</keyword>
<organism evidence="2 3">
    <name type="scientific">Cystoisospora suis</name>
    <dbReference type="NCBI Taxonomy" id="483139"/>
    <lineage>
        <taxon>Eukaryota</taxon>
        <taxon>Sar</taxon>
        <taxon>Alveolata</taxon>
        <taxon>Apicomplexa</taxon>
        <taxon>Conoidasida</taxon>
        <taxon>Coccidia</taxon>
        <taxon>Eucoccidiorida</taxon>
        <taxon>Eimeriorina</taxon>
        <taxon>Sarcocystidae</taxon>
        <taxon>Cystoisospora</taxon>
    </lineage>
</organism>
<feature type="compositionally biased region" description="Low complexity" evidence="1">
    <location>
        <begin position="362"/>
        <end position="375"/>
    </location>
</feature>
<feature type="compositionally biased region" description="Basic and acidic residues" evidence="1">
    <location>
        <begin position="44"/>
        <end position="58"/>
    </location>
</feature>
<dbReference type="EMBL" id="MIGC01000290">
    <property type="protein sequence ID" value="PHJ25399.1"/>
    <property type="molecule type" value="Genomic_DNA"/>
</dbReference>
<evidence type="ECO:0000313" key="3">
    <source>
        <dbReference type="Proteomes" id="UP000221165"/>
    </source>
</evidence>
<feature type="region of interest" description="Disordered" evidence="1">
    <location>
        <begin position="1"/>
        <end position="96"/>
    </location>
</feature>
<feature type="region of interest" description="Disordered" evidence="1">
    <location>
        <begin position="350"/>
        <end position="375"/>
    </location>
</feature>
<gene>
    <name evidence="2" type="ORF">CSUI_000742</name>
</gene>
<feature type="region of interest" description="Disordered" evidence="1">
    <location>
        <begin position="397"/>
        <end position="433"/>
    </location>
</feature>
<sequence length="777" mass="83966">MFSIVSRPCGDDLVGISSSAGTRQEMTGVTAGEDLQPSGGRSQQEGKEPAEEREEAVGKESVQVYKHHSQEASSSSSDDEESENALSPCVSSKTSEVRTFLFSSSSSFPGRETAVNGVVALKDERKAQSANHVEVFCSEKCTEVREGDRHHQNRKAASLASSFSSAQVFASSSSPHLLTSTSAIRVNCSRPNSPVKDARAFEQEEGNRGTSTLSLLGGARTAQTTHSDSTPYSSSLARNTASGQERPDSSSFGVAAKTSFLPLSAPAVLSSLSSLETSQSSSSLYPVAASLPGGAGSRRLSLDSHSSLARVPCSSSSSTFSSSSPSFDSSATPDKQNSAVFLPFFSSSSSFSKEGPLTPRETASPVSSSSTTSTSFKSALSINPIGKLLQRFGETVSALKKTSPPPSSLKNQTQESVLPFPSERSRSSSAGIGRARCLGDSRLSECGDLEEEGQREREGGTFSARESEQPFSQGREHSGQKKERRQEGRRVQKRSEFFSGDDCVQKRMEETSAPKRSFSQTPPPYKIEEPGDSREEKWDSSASATGGDKKTDDESSLVPRPYQHPFLSSARLPYMPGAYESSALSRHPIMNHNTLTMAGGSGGGRGFPYSPDDFYLASSSSASSPPPPPFPVESHRAHMLMLMELQRLRGEMLHLQLATAAASKPLPPPNIIIQNKTEVASTTESNLQNLSHRDDRENKSSPFFDWVSRFFSSRLNQLIALCSVGLGCYMLLEHWRHSWRMAQLRRRVDSNILLRGVQMLEETIGVRRPTTSSPSFF</sequence>